<protein>
    <submittedName>
        <fullName evidence="1">Uncharacterized protein</fullName>
    </submittedName>
</protein>
<organism evidence="1 2">
    <name type="scientific">Brachionus plicatilis</name>
    <name type="common">Marine rotifer</name>
    <name type="synonym">Brachionus muelleri</name>
    <dbReference type="NCBI Taxonomy" id="10195"/>
    <lineage>
        <taxon>Eukaryota</taxon>
        <taxon>Metazoa</taxon>
        <taxon>Spiralia</taxon>
        <taxon>Gnathifera</taxon>
        <taxon>Rotifera</taxon>
        <taxon>Eurotatoria</taxon>
        <taxon>Monogononta</taxon>
        <taxon>Pseudotrocha</taxon>
        <taxon>Ploima</taxon>
        <taxon>Brachionidae</taxon>
        <taxon>Brachionus</taxon>
    </lineage>
</organism>
<keyword evidence="2" id="KW-1185">Reference proteome</keyword>
<dbReference type="Proteomes" id="UP000276133">
    <property type="component" value="Unassembled WGS sequence"/>
</dbReference>
<proteinExistence type="predicted"/>
<evidence type="ECO:0000313" key="2">
    <source>
        <dbReference type="Proteomes" id="UP000276133"/>
    </source>
</evidence>
<dbReference type="AlphaFoldDB" id="A0A3M7RBG1"/>
<gene>
    <name evidence="1" type="ORF">BpHYR1_050688</name>
</gene>
<dbReference type="EMBL" id="REGN01003782">
    <property type="protein sequence ID" value="RNA20789.1"/>
    <property type="molecule type" value="Genomic_DNA"/>
</dbReference>
<sequence>MNKVKYLRKSWDLASMMSPLSFSSGWSGRPANRAAVASMLAWSRSRFSDAVISFDCTLNWCELPMIQSLNYLHTRVQVAHISHHIYHQTFHTNRTQRTFTTTTTTTLILALQHTLHYKNNIFHKQSILVIDDHLARRVKKLVHNQLYLFEQNGIALGAELVAKQVLYMALHLVAKLFALTNEQLEQIANELGDRAIVEIGGAADRLDRCVVGGRSVVRRQVVSGPRRAHRTDRCDRGGRHGRAVLAAHHQIVVVLGRLFVGQPHAAQGAQKAGHVGPFGQDVVQLVLLGERRRQVAVGHVRVEAVRSAVQALARVDYGRADEARGARRVKVTSQIGGRGGGGGRTAAPLVYAAVVQHAAVGRDWAQLACRK</sequence>
<comment type="caution">
    <text evidence="1">The sequence shown here is derived from an EMBL/GenBank/DDBJ whole genome shotgun (WGS) entry which is preliminary data.</text>
</comment>
<evidence type="ECO:0000313" key="1">
    <source>
        <dbReference type="EMBL" id="RNA20789.1"/>
    </source>
</evidence>
<reference evidence="1 2" key="1">
    <citation type="journal article" date="2018" name="Sci. Rep.">
        <title>Genomic signatures of local adaptation to the degree of environmental predictability in rotifers.</title>
        <authorList>
            <person name="Franch-Gras L."/>
            <person name="Hahn C."/>
            <person name="Garcia-Roger E.M."/>
            <person name="Carmona M.J."/>
            <person name="Serra M."/>
            <person name="Gomez A."/>
        </authorList>
    </citation>
    <scope>NUCLEOTIDE SEQUENCE [LARGE SCALE GENOMIC DNA]</scope>
    <source>
        <strain evidence="1">HYR1</strain>
    </source>
</reference>
<accession>A0A3M7RBG1</accession>
<name>A0A3M7RBG1_BRAPC</name>